<dbReference type="EMBL" id="JAERRF010000043">
    <property type="protein sequence ID" value="MBL1102352.1"/>
    <property type="molecule type" value="Genomic_DNA"/>
</dbReference>
<evidence type="ECO:0000313" key="3">
    <source>
        <dbReference type="Proteomes" id="UP000634229"/>
    </source>
</evidence>
<feature type="compositionally biased region" description="Basic and acidic residues" evidence="1">
    <location>
        <begin position="505"/>
        <end position="514"/>
    </location>
</feature>
<feature type="compositionally biased region" description="Gly residues" evidence="1">
    <location>
        <begin position="225"/>
        <end position="234"/>
    </location>
</feature>
<feature type="region of interest" description="Disordered" evidence="1">
    <location>
        <begin position="186"/>
        <end position="543"/>
    </location>
</feature>
<reference evidence="2 3" key="1">
    <citation type="submission" date="2021-01" db="EMBL/GenBank/DDBJ databases">
        <title>WGS of actinomycetes isolated from Thailand.</title>
        <authorList>
            <person name="Thawai C."/>
        </authorList>
    </citation>
    <scope>NUCLEOTIDE SEQUENCE [LARGE SCALE GENOMIC DNA]</scope>
    <source>
        <strain evidence="2 3">CA1R205</strain>
    </source>
</reference>
<sequence>MAPGKFDHLKLPVLLAMLAGADPAKLVNVGAALSKAATPLHDLADELVAHTKRPQWEGEGADAFRGYSEKLVKQTRVMADYTFQVGLQMWFAGQGLYGAYSGMPRREECSPDDWKPKLSKEDEEKRQQALQMMDLVDSFYEVSHGILKDLKEPNFPQLPREDSFADYGKDQTSYGGGGNTYAAAAGGGGATASPKSFAVAPHATDGGSDASDGGSATPISHPGVGTDGGVGSGVGATAPPATGTNIDSTAPPIDPVDRPTLPTAPPVGPEQRTTGPGPGPFPVPGPVVPGTTRVIPPGTSRMPNVPPTLRGGPPPGPVGRPIGTPPGPTTGRPLIPPRTGPQDGITSLSRPPRGPVPRLPQTTVVGEERPLMGRNLMGGGYHPPHTNPTTPGPNGSGRRLASERGGMVDRPNGKGPANGQRLPRTTVVGEERGIPVRGPMGTGSHPITGGPDGPGGTGARRVSSEPGGVTGSPRATGKGRSEFTPGGAGLVRNAQTPGMIPPRSEATRPGDRQDQNGTTPDYLQEDDETWTGGRRDTVPPVID</sequence>
<gene>
    <name evidence="2" type="ORF">JK363_38210</name>
</gene>
<evidence type="ECO:0000313" key="2">
    <source>
        <dbReference type="EMBL" id="MBL1102352.1"/>
    </source>
</evidence>
<proteinExistence type="predicted"/>
<protein>
    <submittedName>
        <fullName evidence="2">Uncharacterized protein</fullName>
    </submittedName>
</protein>
<organism evidence="2 3">
    <name type="scientific">Streptomyces coffeae</name>
    <dbReference type="NCBI Taxonomy" id="621382"/>
    <lineage>
        <taxon>Bacteria</taxon>
        <taxon>Bacillati</taxon>
        <taxon>Actinomycetota</taxon>
        <taxon>Actinomycetes</taxon>
        <taxon>Kitasatosporales</taxon>
        <taxon>Streptomycetaceae</taxon>
        <taxon>Streptomyces</taxon>
    </lineage>
</organism>
<accession>A0ABS1NR47</accession>
<feature type="compositionally biased region" description="Low complexity" evidence="1">
    <location>
        <begin position="203"/>
        <end position="217"/>
    </location>
</feature>
<evidence type="ECO:0000256" key="1">
    <source>
        <dbReference type="SAM" id="MobiDB-lite"/>
    </source>
</evidence>
<keyword evidence="3" id="KW-1185">Reference proteome</keyword>
<name>A0ABS1NR47_9ACTN</name>
<feature type="compositionally biased region" description="Low complexity" evidence="1">
    <location>
        <begin position="382"/>
        <end position="393"/>
    </location>
</feature>
<feature type="compositionally biased region" description="Pro residues" evidence="1">
    <location>
        <begin position="277"/>
        <end position="287"/>
    </location>
</feature>
<feature type="compositionally biased region" description="Pro residues" evidence="1">
    <location>
        <begin position="312"/>
        <end position="339"/>
    </location>
</feature>
<dbReference type="Proteomes" id="UP000634229">
    <property type="component" value="Unassembled WGS sequence"/>
</dbReference>
<comment type="caution">
    <text evidence="2">The sequence shown here is derived from an EMBL/GenBank/DDBJ whole genome shotgun (WGS) entry which is preliminary data.</text>
</comment>
<feature type="compositionally biased region" description="Low complexity" evidence="1">
    <location>
        <begin position="288"/>
        <end position="299"/>
    </location>
</feature>
<feature type="region of interest" description="Disordered" evidence="1">
    <location>
        <begin position="152"/>
        <end position="171"/>
    </location>
</feature>
<dbReference type="RefSeq" id="WP_201882691.1">
    <property type="nucleotide sequence ID" value="NZ_JAERRF010000043.1"/>
</dbReference>
<feature type="compositionally biased region" description="Basic and acidic residues" evidence="1">
    <location>
        <begin position="159"/>
        <end position="169"/>
    </location>
</feature>